<dbReference type="InterPro" id="IPR057326">
    <property type="entry name" value="KR_dom"/>
</dbReference>
<evidence type="ECO:0000256" key="3">
    <source>
        <dbReference type="ARBA" id="ARBA00023027"/>
    </source>
</evidence>
<evidence type="ECO:0000259" key="4">
    <source>
        <dbReference type="SMART" id="SM00822"/>
    </source>
</evidence>
<dbReference type="GO" id="GO:0016491">
    <property type="term" value="F:oxidoreductase activity"/>
    <property type="evidence" value="ECO:0007669"/>
    <property type="project" value="UniProtKB-KW"/>
</dbReference>
<dbReference type="Gene3D" id="3.40.50.720">
    <property type="entry name" value="NAD(P)-binding Rossmann-like Domain"/>
    <property type="match status" value="1"/>
</dbReference>
<dbReference type="PROSITE" id="PS00061">
    <property type="entry name" value="ADH_SHORT"/>
    <property type="match status" value="1"/>
</dbReference>
<dbReference type="Pfam" id="PF13561">
    <property type="entry name" value="adh_short_C2"/>
    <property type="match status" value="1"/>
</dbReference>
<name>A0A7Z1B323_9BACI</name>
<evidence type="ECO:0000313" key="5">
    <source>
        <dbReference type="EMBL" id="OLF90025.1"/>
    </source>
</evidence>
<accession>A0A7Z1B323</accession>
<evidence type="ECO:0000256" key="1">
    <source>
        <dbReference type="ARBA" id="ARBA00006484"/>
    </source>
</evidence>
<dbReference type="EMBL" id="LKPO01000021">
    <property type="protein sequence ID" value="OLF90025.1"/>
    <property type="molecule type" value="Genomic_DNA"/>
</dbReference>
<dbReference type="RefSeq" id="WP_075213121.1">
    <property type="nucleotide sequence ID" value="NZ_AP023088.1"/>
</dbReference>
<gene>
    <name evidence="5" type="ORF">B4121_3300</name>
</gene>
<proteinExistence type="inferred from homology"/>
<evidence type="ECO:0000313" key="6">
    <source>
        <dbReference type="Proteomes" id="UP000185604"/>
    </source>
</evidence>
<comment type="similarity">
    <text evidence="1">Belongs to the short-chain dehydrogenases/reductases (SDR) family.</text>
</comment>
<reference evidence="5 6" key="1">
    <citation type="journal article" date="2016" name="Front. Microbiol.">
        <title>High-Level Heat Resistance of Spores of Bacillus amyloliquefaciens and Bacillus licheniformis Results from the Presence of a spoVA Operon in a Tn1546 Transposon.</title>
        <authorList>
            <person name="Berendsen E.M."/>
            <person name="Koning R.A."/>
            <person name="Boekhorst J."/>
            <person name="de Jong A."/>
            <person name="Kuipers O.P."/>
            <person name="Wells-Bennik M.H."/>
        </authorList>
    </citation>
    <scope>NUCLEOTIDE SEQUENCE [LARGE SCALE GENOMIC DNA]</scope>
    <source>
        <strain evidence="5 6">B4121</strain>
    </source>
</reference>
<organism evidence="5 6">
    <name type="scientific">Bacillus paralicheniformis</name>
    <dbReference type="NCBI Taxonomy" id="1648923"/>
    <lineage>
        <taxon>Bacteria</taxon>
        <taxon>Bacillati</taxon>
        <taxon>Bacillota</taxon>
        <taxon>Bacilli</taxon>
        <taxon>Bacillales</taxon>
        <taxon>Bacillaceae</taxon>
        <taxon>Bacillus</taxon>
    </lineage>
</organism>
<dbReference type="SMART" id="SM00822">
    <property type="entry name" value="PKS_KR"/>
    <property type="match status" value="1"/>
</dbReference>
<comment type="caution">
    <text evidence="5">The sequence shown here is derived from an EMBL/GenBank/DDBJ whole genome shotgun (WGS) entry which is preliminary data.</text>
</comment>
<dbReference type="Proteomes" id="UP000185604">
    <property type="component" value="Unassembled WGS sequence"/>
</dbReference>
<keyword evidence="3" id="KW-0520">NAD</keyword>
<dbReference type="PANTHER" id="PTHR24321">
    <property type="entry name" value="DEHYDROGENASES, SHORT CHAIN"/>
    <property type="match status" value="1"/>
</dbReference>
<sequence>MTSKETVVITGGAKGIGRDLVTAYAQKGFIVVFADVLKEEGEQLEKELTASGARVQFAACDVGSEEDVKQLMQEASRNGRSISALINNAGRSVWKSPYDLTAEEWDDVLNTNLKGAFLCAKEASKKMKEAKTGGAIVNIASTRAFMSEPDSEAYAASKGGLIALTHALAASLSKDSIVVNSISPGWIETGDDTALRPIDHEQHLSNRVGRPQDIVKACFYLTDPDNRFVTGTNLTVDGGMTKKMIYEE</sequence>
<dbReference type="InterPro" id="IPR036291">
    <property type="entry name" value="NAD(P)-bd_dom_sf"/>
</dbReference>
<keyword evidence="2" id="KW-0560">Oxidoreductase</keyword>
<dbReference type="InterPro" id="IPR002347">
    <property type="entry name" value="SDR_fam"/>
</dbReference>
<dbReference type="SUPFAM" id="SSF51735">
    <property type="entry name" value="NAD(P)-binding Rossmann-fold domains"/>
    <property type="match status" value="1"/>
</dbReference>
<protein>
    <submittedName>
        <fullName evidence="5">Oxidoreductase short chain dehydrogenase/reductase family</fullName>
    </submittedName>
</protein>
<dbReference type="AlphaFoldDB" id="A0A7Z1B323"/>
<feature type="domain" description="Ketoreductase" evidence="4">
    <location>
        <begin position="5"/>
        <end position="189"/>
    </location>
</feature>
<dbReference type="GO" id="GO:0008206">
    <property type="term" value="P:bile acid metabolic process"/>
    <property type="evidence" value="ECO:0007669"/>
    <property type="project" value="UniProtKB-ARBA"/>
</dbReference>
<evidence type="ECO:0000256" key="2">
    <source>
        <dbReference type="ARBA" id="ARBA00023002"/>
    </source>
</evidence>
<dbReference type="PANTHER" id="PTHR24321:SF8">
    <property type="entry name" value="ESTRADIOL 17-BETA-DEHYDROGENASE 8-RELATED"/>
    <property type="match status" value="1"/>
</dbReference>
<dbReference type="InterPro" id="IPR020904">
    <property type="entry name" value="Sc_DH/Rdtase_CS"/>
</dbReference>
<dbReference type="PRINTS" id="PR00081">
    <property type="entry name" value="GDHRDH"/>
</dbReference>
<dbReference type="PRINTS" id="PR00080">
    <property type="entry name" value="SDRFAMILY"/>
</dbReference>
<dbReference type="FunFam" id="3.40.50.720:FF:000084">
    <property type="entry name" value="Short-chain dehydrogenase reductase"/>
    <property type="match status" value="1"/>
</dbReference>